<comment type="caution">
    <text evidence="1">The sequence shown here is derived from an EMBL/GenBank/DDBJ whole genome shotgun (WGS) entry which is preliminary data.</text>
</comment>
<dbReference type="Gene3D" id="2.40.70.10">
    <property type="entry name" value="Acid Proteases"/>
    <property type="match status" value="2"/>
</dbReference>
<evidence type="ECO:0000313" key="2">
    <source>
        <dbReference type="Proteomes" id="UP001589750"/>
    </source>
</evidence>
<dbReference type="RefSeq" id="WP_140011224.1">
    <property type="nucleotide sequence ID" value="NZ_JBHMDG010000011.1"/>
</dbReference>
<sequence>MTTAAVEMVLRQASGTRPFVTAQVNGSPVSLMVHSNASFSMMLTHDTAERIGLSVGAVEREDYGIAAVGQLGGRGRASAVVGALQVGDDVAHDVPASVFELPVDADEDPVDGMLGIGWLRQRQVVVDFARRVLTPYGGPVDGVPLAHDPGWDALVVDSVVDGEPARWVVSTVAGVLVDSAAVDRLGLELGEPAGDDGGPTGTVVTSRHVAGPWSVHIGGRDHDVVGAVSHDLYAYAARPRTDDDLVAGFLGCDFLLRHGAVVDHGRGVLALPAH</sequence>
<dbReference type="InterPro" id="IPR021109">
    <property type="entry name" value="Peptidase_aspartic_dom_sf"/>
</dbReference>
<reference evidence="1 2" key="1">
    <citation type="submission" date="2024-09" db="EMBL/GenBank/DDBJ databases">
        <authorList>
            <person name="Sun Q."/>
            <person name="Mori K."/>
        </authorList>
    </citation>
    <scope>NUCLEOTIDE SEQUENCE [LARGE SCALE GENOMIC DNA]</scope>
    <source>
        <strain evidence="1 2">JCM 9626</strain>
    </source>
</reference>
<gene>
    <name evidence="1" type="ORF">ACFFRI_08415</name>
</gene>
<evidence type="ECO:0000313" key="1">
    <source>
        <dbReference type="EMBL" id="MFB9313064.1"/>
    </source>
</evidence>
<name>A0ABV5K8I9_9ACTN</name>
<dbReference type="GO" id="GO:0006508">
    <property type="term" value="P:proteolysis"/>
    <property type="evidence" value="ECO:0007669"/>
    <property type="project" value="UniProtKB-KW"/>
</dbReference>
<keyword evidence="2" id="KW-1185">Reference proteome</keyword>
<proteinExistence type="predicted"/>
<keyword evidence="1" id="KW-0645">Protease</keyword>
<organism evidence="1 2">
    <name type="scientific">Nocardioides plantarum</name>
    <dbReference type="NCBI Taxonomy" id="29299"/>
    <lineage>
        <taxon>Bacteria</taxon>
        <taxon>Bacillati</taxon>
        <taxon>Actinomycetota</taxon>
        <taxon>Actinomycetes</taxon>
        <taxon>Propionibacteriales</taxon>
        <taxon>Nocardioidaceae</taxon>
        <taxon>Nocardioides</taxon>
    </lineage>
</organism>
<accession>A0ABV5K8I9</accession>
<protein>
    <submittedName>
        <fullName evidence="1">Aspartyl protease family protein</fullName>
    </submittedName>
</protein>
<dbReference type="GO" id="GO:0008233">
    <property type="term" value="F:peptidase activity"/>
    <property type="evidence" value="ECO:0007669"/>
    <property type="project" value="UniProtKB-KW"/>
</dbReference>
<keyword evidence="1" id="KW-0378">Hydrolase</keyword>
<dbReference type="Proteomes" id="UP001589750">
    <property type="component" value="Unassembled WGS sequence"/>
</dbReference>
<dbReference type="Pfam" id="PF13650">
    <property type="entry name" value="Asp_protease_2"/>
    <property type="match status" value="1"/>
</dbReference>
<dbReference type="SUPFAM" id="SSF50630">
    <property type="entry name" value="Acid proteases"/>
    <property type="match status" value="1"/>
</dbReference>
<dbReference type="EMBL" id="JBHMDG010000011">
    <property type="protein sequence ID" value="MFB9313064.1"/>
    <property type="molecule type" value="Genomic_DNA"/>
</dbReference>